<dbReference type="InterPro" id="IPR013785">
    <property type="entry name" value="Aldolase_TIM"/>
</dbReference>
<dbReference type="Gene3D" id="3.20.20.70">
    <property type="entry name" value="Aldolase class I"/>
    <property type="match status" value="1"/>
</dbReference>
<dbReference type="Proteomes" id="UP000034954">
    <property type="component" value="Unassembled WGS sequence"/>
</dbReference>
<evidence type="ECO:0000256" key="3">
    <source>
        <dbReference type="ARBA" id="ARBA00022691"/>
    </source>
</evidence>
<name>A0A0M2UWW3_9BACT</name>
<evidence type="ECO:0000313" key="9">
    <source>
        <dbReference type="Proteomes" id="UP000034954"/>
    </source>
</evidence>
<dbReference type="PROSITE" id="PS51918">
    <property type="entry name" value="RADICAL_SAM"/>
    <property type="match status" value="1"/>
</dbReference>
<dbReference type="EMBL" id="LAQJ01000225">
    <property type="protein sequence ID" value="KKO18989.1"/>
    <property type="molecule type" value="Genomic_DNA"/>
</dbReference>
<dbReference type="InterPro" id="IPR007197">
    <property type="entry name" value="rSAM"/>
</dbReference>
<keyword evidence="4" id="KW-0479">Metal-binding</keyword>
<dbReference type="GO" id="GO:0003824">
    <property type="term" value="F:catalytic activity"/>
    <property type="evidence" value="ECO:0007669"/>
    <property type="project" value="InterPro"/>
</dbReference>
<evidence type="ECO:0000256" key="4">
    <source>
        <dbReference type="ARBA" id="ARBA00022723"/>
    </source>
</evidence>
<dbReference type="CDD" id="cd21123">
    <property type="entry name" value="SPASM_MftC-like"/>
    <property type="match status" value="1"/>
</dbReference>
<comment type="cofactor">
    <cofactor evidence="1">
        <name>[4Fe-4S] cluster</name>
        <dbReference type="ChEBI" id="CHEBI:49883"/>
    </cofactor>
</comment>
<dbReference type="InterPro" id="IPR050377">
    <property type="entry name" value="Radical_SAM_PqqE_MftC-like"/>
</dbReference>
<dbReference type="Pfam" id="PF04055">
    <property type="entry name" value="Radical_SAM"/>
    <property type="match status" value="1"/>
</dbReference>
<dbReference type="PIRSF" id="PIRSF037420">
    <property type="entry name" value="PQQ_syn_pqqE"/>
    <property type="match status" value="1"/>
</dbReference>
<dbReference type="PATRIC" id="fig|380242.3.peg.2846"/>
<dbReference type="GO" id="GO:0051539">
    <property type="term" value="F:4 iron, 4 sulfur cluster binding"/>
    <property type="evidence" value="ECO:0007669"/>
    <property type="project" value="UniProtKB-KW"/>
</dbReference>
<feature type="domain" description="Radical SAM core" evidence="7">
    <location>
        <begin position="24"/>
        <end position="243"/>
    </location>
</feature>
<dbReference type="InterPro" id="IPR017200">
    <property type="entry name" value="PqqE-like"/>
</dbReference>
<evidence type="ECO:0000313" key="8">
    <source>
        <dbReference type="EMBL" id="KKO18989.1"/>
    </source>
</evidence>
<dbReference type="InterPro" id="IPR023885">
    <property type="entry name" value="4Fe4S-binding_SPASM_dom"/>
</dbReference>
<protein>
    <submittedName>
        <fullName evidence="8">MoaA/nirJ/ppqE family of cofactor synthesis protein</fullName>
    </submittedName>
</protein>
<gene>
    <name evidence="8" type="ORF">BROFUL_02283</name>
</gene>
<dbReference type="SFLD" id="SFLDS00029">
    <property type="entry name" value="Radical_SAM"/>
    <property type="match status" value="1"/>
</dbReference>
<evidence type="ECO:0000256" key="2">
    <source>
        <dbReference type="ARBA" id="ARBA00022485"/>
    </source>
</evidence>
<keyword evidence="9" id="KW-1185">Reference proteome</keyword>
<proteinExistence type="predicted"/>
<sequence length="350" mass="39823">MSNTADMVHKLGFAEDEITECLEKRGLLSIELEFTKKCNLRCLYCYSSAGDPFENELNLDELKSVISQAKDLGVKKIILLGGGEPLIYSGVRNIIEYIDSLGLQQVLFTNGTLVTKEWAQFLFHKKVTVITKSNSLNSEVQDILAGRKGVFSNIRKGLKFLLDAGYPNGKASLGIQTIICRQNIAELPSMWIWARENRIIPYFEILTYQGRAKENTDLNVSVSEVKAIFERLEMIDRERFGILWESRPTIASFSCKRHFYSCLINSQGYVQPCPGIDMSVGNIREKPLRDILESSHVITNLRNISEKIEGACKTCEYRYECYGCRGNAYQITGNYLSSDPTCWRFKKNHE</sequence>
<dbReference type="Pfam" id="PF13186">
    <property type="entry name" value="SPASM"/>
    <property type="match status" value="1"/>
</dbReference>
<keyword evidence="6" id="KW-0411">Iron-sulfur</keyword>
<keyword evidence="2" id="KW-0004">4Fe-4S</keyword>
<evidence type="ECO:0000256" key="1">
    <source>
        <dbReference type="ARBA" id="ARBA00001966"/>
    </source>
</evidence>
<dbReference type="GO" id="GO:0046872">
    <property type="term" value="F:metal ion binding"/>
    <property type="evidence" value="ECO:0007669"/>
    <property type="project" value="UniProtKB-KW"/>
</dbReference>
<keyword evidence="3" id="KW-0949">S-adenosyl-L-methionine</keyword>
<reference evidence="8 9" key="1">
    <citation type="journal article" date="2013" name="BMC Microbiol.">
        <title>Identification of the type II cytochrome c maturation pathway in anammox bacteria by comparative genomics.</title>
        <authorList>
            <person name="Ferousi C."/>
            <person name="Speth D.R."/>
            <person name="Reimann J."/>
            <person name="Op den Camp H.J."/>
            <person name="Allen J.W."/>
            <person name="Keltjens J.T."/>
            <person name="Jetten M.S."/>
        </authorList>
    </citation>
    <scope>NUCLEOTIDE SEQUENCE [LARGE SCALE GENOMIC DNA]</scope>
    <source>
        <strain evidence="8">RU1</strain>
    </source>
</reference>
<evidence type="ECO:0000256" key="6">
    <source>
        <dbReference type="ARBA" id="ARBA00023014"/>
    </source>
</evidence>
<evidence type="ECO:0000256" key="5">
    <source>
        <dbReference type="ARBA" id="ARBA00023004"/>
    </source>
</evidence>
<evidence type="ECO:0000259" key="7">
    <source>
        <dbReference type="PROSITE" id="PS51918"/>
    </source>
</evidence>
<dbReference type="SUPFAM" id="SSF102114">
    <property type="entry name" value="Radical SAM enzymes"/>
    <property type="match status" value="1"/>
</dbReference>
<accession>A0A0M2UWW3</accession>
<dbReference type="AlphaFoldDB" id="A0A0M2UWW3"/>
<dbReference type="InterPro" id="IPR058240">
    <property type="entry name" value="rSAM_sf"/>
</dbReference>
<dbReference type="CDD" id="cd01335">
    <property type="entry name" value="Radical_SAM"/>
    <property type="match status" value="1"/>
</dbReference>
<dbReference type="NCBIfam" id="TIGR04085">
    <property type="entry name" value="rSAM_more_4Fe4S"/>
    <property type="match status" value="1"/>
</dbReference>
<dbReference type="PANTHER" id="PTHR11228:SF34">
    <property type="entry name" value="TUNGSTEN-CONTAINING ALDEHYDE FERREDOXIN OXIDOREDUCTASE COFACTOR MODIFYING PROTEIN"/>
    <property type="match status" value="1"/>
</dbReference>
<dbReference type="SFLD" id="SFLDG01386">
    <property type="entry name" value="main_SPASM_domain-containing"/>
    <property type="match status" value="1"/>
</dbReference>
<dbReference type="SFLD" id="SFLDG01067">
    <property type="entry name" value="SPASM/twitch_domain_containing"/>
    <property type="match status" value="1"/>
</dbReference>
<organism evidence="8 9">
    <name type="scientific">Candidatus Brocadia fulgida</name>
    <dbReference type="NCBI Taxonomy" id="380242"/>
    <lineage>
        <taxon>Bacteria</taxon>
        <taxon>Pseudomonadati</taxon>
        <taxon>Planctomycetota</taxon>
        <taxon>Candidatus Brocadiia</taxon>
        <taxon>Candidatus Brocadiales</taxon>
        <taxon>Candidatus Brocadiaceae</taxon>
        <taxon>Candidatus Brocadia</taxon>
    </lineage>
</organism>
<dbReference type="PANTHER" id="PTHR11228">
    <property type="entry name" value="RADICAL SAM DOMAIN PROTEIN"/>
    <property type="match status" value="1"/>
</dbReference>
<keyword evidence="5" id="KW-0408">Iron</keyword>
<comment type="caution">
    <text evidence="8">The sequence shown here is derived from an EMBL/GenBank/DDBJ whole genome shotgun (WGS) entry which is preliminary data.</text>
</comment>